<feature type="region of interest" description="Disordered" evidence="1">
    <location>
        <begin position="95"/>
        <end position="133"/>
    </location>
</feature>
<feature type="transmembrane region" description="Helical" evidence="2">
    <location>
        <begin position="265"/>
        <end position="286"/>
    </location>
</feature>
<feature type="transmembrane region" description="Helical" evidence="2">
    <location>
        <begin position="47"/>
        <end position="71"/>
    </location>
</feature>
<keyword evidence="4" id="KW-1185">Reference proteome</keyword>
<feature type="transmembrane region" description="Helical" evidence="2">
    <location>
        <begin position="455"/>
        <end position="483"/>
    </location>
</feature>
<feature type="transmembrane region" description="Helical" evidence="2">
    <location>
        <begin position="373"/>
        <end position="394"/>
    </location>
</feature>
<accession>A0A8H9HC76</accession>
<feature type="transmembrane region" description="Helical" evidence="2">
    <location>
        <begin position="148"/>
        <end position="170"/>
    </location>
</feature>
<feature type="transmembrane region" description="Helical" evidence="2">
    <location>
        <begin position="428"/>
        <end position="448"/>
    </location>
</feature>
<feature type="compositionally biased region" description="Acidic residues" evidence="1">
    <location>
        <begin position="99"/>
        <end position="118"/>
    </location>
</feature>
<reference evidence="3" key="2">
    <citation type="submission" date="2020-09" db="EMBL/GenBank/DDBJ databases">
        <authorList>
            <person name="Sun Q."/>
            <person name="Zhou Y."/>
        </authorList>
    </citation>
    <scope>NUCLEOTIDE SEQUENCE</scope>
    <source>
        <strain evidence="3">CGMCC 4.7372</strain>
    </source>
</reference>
<reference evidence="3" key="1">
    <citation type="journal article" date="2014" name="Int. J. Syst. Evol. Microbiol.">
        <title>Complete genome sequence of Corynebacterium casei LMG S-19264T (=DSM 44701T), isolated from a smear-ripened cheese.</title>
        <authorList>
            <consortium name="US DOE Joint Genome Institute (JGI-PGF)"/>
            <person name="Walter F."/>
            <person name="Albersmeier A."/>
            <person name="Kalinowski J."/>
            <person name="Ruckert C."/>
        </authorList>
    </citation>
    <scope>NUCLEOTIDE SEQUENCE</scope>
    <source>
        <strain evidence="3">CGMCC 4.7372</strain>
    </source>
</reference>
<keyword evidence="2" id="KW-0812">Transmembrane</keyword>
<keyword evidence="2" id="KW-1133">Transmembrane helix</keyword>
<dbReference type="RefSeq" id="WP_080462032.1">
    <property type="nucleotide sequence ID" value="NZ_BMNJ01000002.1"/>
</dbReference>
<gene>
    <name evidence="3" type="ORF">GCM10011612_05470</name>
</gene>
<feature type="transmembrane region" description="Helical" evidence="2">
    <location>
        <begin position="320"/>
        <end position="337"/>
    </location>
</feature>
<feature type="compositionally biased region" description="Basic and acidic residues" evidence="1">
    <location>
        <begin position="119"/>
        <end position="133"/>
    </location>
</feature>
<dbReference type="EMBL" id="BMNJ01000002">
    <property type="protein sequence ID" value="GGO96091.1"/>
    <property type="molecule type" value="Genomic_DNA"/>
</dbReference>
<sequence>MDWSALVLLAVALTALIVAPGAILLRSLGLAPLAALASGPAVTVLIVTLIGLVLPWGAGTQIVLGALILAGPALSRGARRRFAARAAAVGRVGAASQEEAPDAGEAADEAEPGESESADGDRAAQEPDGPRAKDAVERIARGARRRGGIPRLLITAILAALPAAITHILALTSQMGAVDAVHQNRDSVLHMNLIEEIHRTGNASIISASRAINGAIYPDGYHAIAAVLRPLADPALILSASLISLGAMLLPLMVVLLARSAGLRWWAASLAALLASTTMWMPGYMVFYNAQLAAAMSVELLIGTVTALAVLRPRGIGQQLLRAALGLACLGGISAAHPGGGQVFVIVLCVLGAVGLARAAIRGESGTAHALRARLLRAAACLACLAPIAIMMRLPVLQSMAAYPEESRTLGRTASMSLLLEPIEGQPATGWFELVGALALVGAILMAVRGRWAMLTVWGTLVVLALTTSSTDPAIGALTGAWWRDLLRVLTLIVLIDGVLAAACVQELGIILDRIRGIRPRPTRSWRGRVLRAPRATTILTLCAAICLAIPAIRAGTGSSEYWSYYSFQKFMHYVWLDPEEARAMRGSDHDAFNGAVVYGSPESGASYTAALTDGTSYYRHYGAPINWQQQYLAQNFSKIRADARVCGIIRARGGIPLYYEQPGLPPETYALYPGFQHVDTSKGFVRVADVDGATLWRITACDEEGRTP</sequence>
<feature type="transmembrane region" description="Helical" evidence="2">
    <location>
        <begin position="236"/>
        <end position="258"/>
    </location>
</feature>
<evidence type="ECO:0000256" key="1">
    <source>
        <dbReference type="SAM" id="MobiDB-lite"/>
    </source>
</evidence>
<name>A0A8H9HC76_9ACTO</name>
<organism evidence="3 4">
    <name type="scientific">Actinomyces gaoshouyii</name>
    <dbReference type="NCBI Taxonomy" id="1960083"/>
    <lineage>
        <taxon>Bacteria</taxon>
        <taxon>Bacillati</taxon>
        <taxon>Actinomycetota</taxon>
        <taxon>Actinomycetes</taxon>
        <taxon>Actinomycetales</taxon>
        <taxon>Actinomycetaceae</taxon>
        <taxon>Actinomyces</taxon>
    </lineage>
</organism>
<feature type="transmembrane region" description="Helical" evidence="2">
    <location>
        <begin position="533"/>
        <end position="553"/>
    </location>
</feature>
<evidence type="ECO:0000313" key="3">
    <source>
        <dbReference type="EMBL" id="GGO96091.1"/>
    </source>
</evidence>
<evidence type="ECO:0000256" key="2">
    <source>
        <dbReference type="SAM" id="Phobius"/>
    </source>
</evidence>
<protein>
    <submittedName>
        <fullName evidence="3">Uncharacterized protein</fullName>
    </submittedName>
</protein>
<proteinExistence type="predicted"/>
<dbReference type="Pfam" id="PF20176">
    <property type="entry name" value="DUF6541"/>
    <property type="match status" value="1"/>
</dbReference>
<feature type="transmembrane region" description="Helical" evidence="2">
    <location>
        <begin position="489"/>
        <end position="512"/>
    </location>
</feature>
<dbReference type="AlphaFoldDB" id="A0A8H9HC76"/>
<dbReference type="Proteomes" id="UP000614239">
    <property type="component" value="Unassembled WGS sequence"/>
</dbReference>
<keyword evidence="2" id="KW-0472">Membrane</keyword>
<dbReference type="InterPro" id="IPR046671">
    <property type="entry name" value="DUF6541"/>
</dbReference>
<evidence type="ECO:0000313" key="4">
    <source>
        <dbReference type="Proteomes" id="UP000614239"/>
    </source>
</evidence>
<feature type="transmembrane region" description="Helical" evidence="2">
    <location>
        <begin position="343"/>
        <end position="361"/>
    </location>
</feature>
<comment type="caution">
    <text evidence="3">The sequence shown here is derived from an EMBL/GenBank/DDBJ whole genome shotgun (WGS) entry which is preliminary data.</text>
</comment>
<feature type="transmembrane region" description="Helical" evidence="2">
    <location>
        <begin position="292"/>
        <end position="311"/>
    </location>
</feature>